<gene>
    <name evidence="10" type="ORF">ACAOBT_LOCUS21439</name>
</gene>
<accession>A0A9P0LHR9</accession>
<evidence type="ECO:0000256" key="6">
    <source>
        <dbReference type="ARBA" id="ARBA00022989"/>
    </source>
</evidence>
<keyword evidence="3" id="KW-0716">Sensory transduction</keyword>
<evidence type="ECO:0000256" key="4">
    <source>
        <dbReference type="ARBA" id="ARBA00022692"/>
    </source>
</evidence>
<dbReference type="PANTHER" id="PTHR21137">
    <property type="entry name" value="ODORANT RECEPTOR"/>
    <property type="match status" value="1"/>
</dbReference>
<keyword evidence="5" id="KW-0552">Olfaction</keyword>
<dbReference type="OrthoDB" id="6784258at2759"/>
<dbReference type="PANTHER" id="PTHR21137:SF35">
    <property type="entry name" value="ODORANT RECEPTOR 19A-RELATED"/>
    <property type="match status" value="1"/>
</dbReference>
<keyword evidence="7" id="KW-0472">Membrane</keyword>
<evidence type="ECO:0000256" key="7">
    <source>
        <dbReference type="ARBA" id="ARBA00023136"/>
    </source>
</evidence>
<dbReference type="GO" id="GO:0007165">
    <property type="term" value="P:signal transduction"/>
    <property type="evidence" value="ECO:0007669"/>
    <property type="project" value="UniProtKB-KW"/>
</dbReference>
<dbReference type="AlphaFoldDB" id="A0A9P0LHR9"/>
<dbReference type="Proteomes" id="UP001152888">
    <property type="component" value="Unassembled WGS sequence"/>
</dbReference>
<keyword evidence="4" id="KW-0812">Transmembrane</keyword>
<organism evidence="10 11">
    <name type="scientific">Acanthoscelides obtectus</name>
    <name type="common">Bean weevil</name>
    <name type="synonym">Bruchus obtectus</name>
    <dbReference type="NCBI Taxonomy" id="200917"/>
    <lineage>
        <taxon>Eukaryota</taxon>
        <taxon>Metazoa</taxon>
        <taxon>Ecdysozoa</taxon>
        <taxon>Arthropoda</taxon>
        <taxon>Hexapoda</taxon>
        <taxon>Insecta</taxon>
        <taxon>Pterygota</taxon>
        <taxon>Neoptera</taxon>
        <taxon>Endopterygota</taxon>
        <taxon>Coleoptera</taxon>
        <taxon>Polyphaga</taxon>
        <taxon>Cucujiformia</taxon>
        <taxon>Chrysomeloidea</taxon>
        <taxon>Chrysomelidae</taxon>
        <taxon>Bruchinae</taxon>
        <taxon>Bruchini</taxon>
        <taxon>Acanthoscelides</taxon>
    </lineage>
</organism>
<evidence type="ECO:0000256" key="9">
    <source>
        <dbReference type="ARBA" id="ARBA00023224"/>
    </source>
</evidence>
<comment type="caution">
    <text evidence="10">The sequence shown here is derived from an EMBL/GenBank/DDBJ whole genome shotgun (WGS) entry which is preliminary data.</text>
</comment>
<keyword evidence="6" id="KW-1133">Transmembrane helix</keyword>
<evidence type="ECO:0000313" key="10">
    <source>
        <dbReference type="EMBL" id="CAH1993320.1"/>
    </source>
</evidence>
<dbReference type="InterPro" id="IPR004117">
    <property type="entry name" value="7tm6_olfct_rcpt"/>
</dbReference>
<dbReference type="GO" id="GO:0005549">
    <property type="term" value="F:odorant binding"/>
    <property type="evidence" value="ECO:0007669"/>
    <property type="project" value="InterPro"/>
</dbReference>
<dbReference type="GO" id="GO:0005886">
    <property type="term" value="C:plasma membrane"/>
    <property type="evidence" value="ECO:0007669"/>
    <property type="project" value="UniProtKB-SubCell"/>
</dbReference>
<reference evidence="10" key="1">
    <citation type="submission" date="2022-03" db="EMBL/GenBank/DDBJ databases">
        <authorList>
            <person name="Sayadi A."/>
        </authorList>
    </citation>
    <scope>NUCLEOTIDE SEQUENCE</scope>
</reference>
<evidence type="ECO:0000256" key="2">
    <source>
        <dbReference type="ARBA" id="ARBA00022475"/>
    </source>
</evidence>
<dbReference type="EMBL" id="CAKOFQ010007169">
    <property type="protein sequence ID" value="CAH1993320.1"/>
    <property type="molecule type" value="Genomic_DNA"/>
</dbReference>
<keyword evidence="2" id="KW-1003">Cell membrane</keyword>
<comment type="subcellular location">
    <subcellularLocation>
        <location evidence="1">Cell membrane</location>
        <topology evidence="1">Multi-pass membrane protein</topology>
    </subcellularLocation>
</comment>
<dbReference type="Pfam" id="PF02949">
    <property type="entry name" value="7tm_6"/>
    <property type="match status" value="1"/>
</dbReference>
<evidence type="ECO:0000313" key="11">
    <source>
        <dbReference type="Proteomes" id="UP001152888"/>
    </source>
</evidence>
<evidence type="ECO:0000256" key="1">
    <source>
        <dbReference type="ARBA" id="ARBA00004651"/>
    </source>
</evidence>
<evidence type="ECO:0000256" key="5">
    <source>
        <dbReference type="ARBA" id="ARBA00022725"/>
    </source>
</evidence>
<proteinExistence type="predicted"/>
<name>A0A9P0LHR9_ACAOB</name>
<sequence length="147" mass="16772">MEQFCICFSRYTDTINTTFSETLLCYLWISVIALCVEMYNLSSGQDLELFIRATVYISTNLFQFVTFYCIPAQKLTDEASKIGNSAYFSYWYEYLPRSCTTKLVIMQSQKKAIVTAGGLIDINLATSLTTVKTMVSYCMFLRTMGAE</sequence>
<keyword evidence="9" id="KW-0807">Transducer</keyword>
<protein>
    <submittedName>
        <fullName evidence="10">Uncharacterized protein</fullName>
    </submittedName>
</protein>
<keyword evidence="11" id="KW-1185">Reference proteome</keyword>
<evidence type="ECO:0000256" key="3">
    <source>
        <dbReference type="ARBA" id="ARBA00022606"/>
    </source>
</evidence>
<evidence type="ECO:0000256" key="8">
    <source>
        <dbReference type="ARBA" id="ARBA00023170"/>
    </source>
</evidence>
<dbReference type="GO" id="GO:0004984">
    <property type="term" value="F:olfactory receptor activity"/>
    <property type="evidence" value="ECO:0007669"/>
    <property type="project" value="InterPro"/>
</dbReference>
<keyword evidence="8" id="KW-0675">Receptor</keyword>